<dbReference type="InterPro" id="IPR036188">
    <property type="entry name" value="FAD/NAD-bd_sf"/>
</dbReference>
<proteinExistence type="inferred from homology"/>
<evidence type="ECO:0000256" key="5">
    <source>
        <dbReference type="ARBA" id="ARBA00022827"/>
    </source>
</evidence>
<feature type="domain" description="Glucose-methanol-choline oxidoreductase N-terminal" evidence="9">
    <location>
        <begin position="278"/>
        <end position="292"/>
    </location>
</feature>
<evidence type="ECO:0000256" key="2">
    <source>
        <dbReference type="ARBA" id="ARBA00010790"/>
    </source>
</evidence>
<feature type="disulfide bond" evidence="7">
    <location>
        <begin position="415"/>
        <end position="469"/>
    </location>
</feature>
<dbReference type="GO" id="GO:0016614">
    <property type="term" value="F:oxidoreductase activity, acting on CH-OH group of donors"/>
    <property type="evidence" value="ECO:0007669"/>
    <property type="project" value="InterPro"/>
</dbReference>
<keyword evidence="11" id="KW-1185">Reference proteome</keyword>
<protein>
    <recommendedName>
        <fullName evidence="9">Glucose-methanol-choline oxidoreductase N-terminal domain-containing protein</fullName>
    </recommendedName>
</protein>
<organism evidence="10 11">
    <name type="scientific">Centaurea solstitialis</name>
    <name type="common">yellow star-thistle</name>
    <dbReference type="NCBI Taxonomy" id="347529"/>
    <lineage>
        <taxon>Eukaryota</taxon>
        <taxon>Viridiplantae</taxon>
        <taxon>Streptophyta</taxon>
        <taxon>Embryophyta</taxon>
        <taxon>Tracheophyta</taxon>
        <taxon>Spermatophyta</taxon>
        <taxon>Magnoliopsida</taxon>
        <taxon>eudicotyledons</taxon>
        <taxon>Gunneridae</taxon>
        <taxon>Pentapetalae</taxon>
        <taxon>asterids</taxon>
        <taxon>campanulids</taxon>
        <taxon>Asterales</taxon>
        <taxon>Asteraceae</taxon>
        <taxon>Carduoideae</taxon>
        <taxon>Cardueae</taxon>
        <taxon>Centaureinae</taxon>
        <taxon>Centaurea</taxon>
    </lineage>
</organism>
<dbReference type="Gene3D" id="3.30.410.40">
    <property type="match status" value="1"/>
</dbReference>
<comment type="cofactor">
    <cofactor evidence="1 6">
        <name>FAD</name>
        <dbReference type="ChEBI" id="CHEBI:57692"/>
    </cofactor>
</comment>
<feature type="binding site" evidence="6">
    <location>
        <position position="506"/>
    </location>
    <ligand>
        <name>FAD</name>
        <dbReference type="ChEBI" id="CHEBI:57692"/>
    </ligand>
</feature>
<feature type="binding site" evidence="6">
    <location>
        <begin position="55"/>
        <end position="56"/>
    </location>
    <ligand>
        <name>FAD</name>
        <dbReference type="ChEBI" id="CHEBI:57692"/>
    </ligand>
</feature>
<evidence type="ECO:0000256" key="4">
    <source>
        <dbReference type="ARBA" id="ARBA00022729"/>
    </source>
</evidence>
<dbReference type="InterPro" id="IPR051871">
    <property type="entry name" value="GMC_Oxidoreductase-Related"/>
</dbReference>
<evidence type="ECO:0000256" key="1">
    <source>
        <dbReference type="ARBA" id="ARBA00001974"/>
    </source>
</evidence>
<dbReference type="Proteomes" id="UP001172457">
    <property type="component" value="Chromosome 8"/>
</dbReference>
<evidence type="ECO:0000256" key="7">
    <source>
        <dbReference type="PIRSR" id="PIRSR000137-3"/>
    </source>
</evidence>
<name>A0AA38VT23_9ASTR</name>
<dbReference type="AlphaFoldDB" id="A0AA38VT23"/>
<comment type="caution">
    <text evidence="10">The sequence shown here is derived from an EMBL/GenBank/DDBJ whole genome shotgun (WGS) entry which is preliminary data.</text>
</comment>
<dbReference type="Pfam" id="PF05199">
    <property type="entry name" value="GMC_oxred_C"/>
    <property type="match status" value="1"/>
</dbReference>
<dbReference type="PIRSF" id="PIRSF000137">
    <property type="entry name" value="Alcohol_oxidase"/>
    <property type="match status" value="1"/>
</dbReference>
<feature type="signal peptide" evidence="8">
    <location>
        <begin position="1"/>
        <end position="25"/>
    </location>
</feature>
<dbReference type="InterPro" id="IPR000172">
    <property type="entry name" value="GMC_OxRdtase_N"/>
</dbReference>
<dbReference type="EMBL" id="JARYMX010000008">
    <property type="protein sequence ID" value="KAJ9537517.1"/>
    <property type="molecule type" value="Genomic_DNA"/>
</dbReference>
<dbReference type="Pfam" id="PF00732">
    <property type="entry name" value="GMC_oxred_N"/>
    <property type="match status" value="1"/>
</dbReference>
<feature type="binding site" evidence="6">
    <location>
        <position position="119"/>
    </location>
    <ligand>
        <name>FAD</name>
        <dbReference type="ChEBI" id="CHEBI:57692"/>
    </ligand>
</feature>
<dbReference type="PROSITE" id="PS00624">
    <property type="entry name" value="GMC_OXRED_2"/>
    <property type="match status" value="1"/>
</dbReference>
<dbReference type="SUPFAM" id="SSF51905">
    <property type="entry name" value="FAD/NAD(P)-binding domain"/>
    <property type="match status" value="1"/>
</dbReference>
<comment type="similarity">
    <text evidence="2">Belongs to the GMC oxidoreductase family.</text>
</comment>
<keyword evidence="3" id="KW-0285">Flavoprotein</keyword>
<keyword evidence="5 6" id="KW-0274">FAD</keyword>
<evidence type="ECO:0000256" key="6">
    <source>
        <dbReference type="PIRSR" id="PIRSR000137-2"/>
    </source>
</evidence>
<feature type="chain" id="PRO_5041429314" description="Glucose-methanol-choline oxidoreductase N-terminal domain-containing protein" evidence="8">
    <location>
        <begin position="26"/>
        <end position="546"/>
    </location>
</feature>
<dbReference type="PANTHER" id="PTHR45968:SF3">
    <property type="entry name" value="OS04G0573100 PROTEIN"/>
    <property type="match status" value="1"/>
</dbReference>
<feature type="binding site" evidence="6">
    <location>
        <begin position="517"/>
        <end position="518"/>
    </location>
    <ligand>
        <name>FAD</name>
        <dbReference type="ChEBI" id="CHEBI:57692"/>
    </ligand>
</feature>
<feature type="binding site" evidence="6">
    <location>
        <position position="233"/>
    </location>
    <ligand>
        <name>FAD</name>
        <dbReference type="ChEBI" id="CHEBI:57692"/>
    </ligand>
</feature>
<accession>A0AA38VT23</accession>
<evidence type="ECO:0000313" key="10">
    <source>
        <dbReference type="EMBL" id="KAJ9537517.1"/>
    </source>
</evidence>
<reference evidence="10" key="1">
    <citation type="submission" date="2023-03" db="EMBL/GenBank/DDBJ databases">
        <title>Chromosome-scale reference genome and RAD-based genetic map of yellow starthistle (Centaurea solstitialis) reveal putative structural variation and QTLs associated with invader traits.</title>
        <authorList>
            <person name="Reatini B."/>
            <person name="Cang F.A."/>
            <person name="Jiang Q."/>
            <person name="Mckibben M.T.W."/>
            <person name="Barker M.S."/>
            <person name="Rieseberg L.H."/>
            <person name="Dlugosch K.M."/>
        </authorList>
    </citation>
    <scope>NUCLEOTIDE SEQUENCE</scope>
    <source>
        <strain evidence="10">CAN-66</strain>
        <tissue evidence="10">Leaf</tissue>
    </source>
</reference>
<keyword evidence="7" id="KW-1015">Disulfide bond</keyword>
<sequence>MISRSWRMIAAAILTITFLLDLGVADMPPNYTFMREATEAPKVSFYDYIVVGGGTTGIPVAATLSEKASVLLLERGGSPYPNPNVTLGANFGTYFFDTSPDSPSQQFIVEGVVNARPRVLGGGTCINAGFYTRAEDRFYTEAGLTDANLIEESYHYAENVMVFEPVLGGWQTALRAAMLEAGVTPDNDYTFDHLNGTKTGGSIFDPEGVRHTAADLLQYANPEGLSLLLHASVHKVLFRTKGRSKPVAYGVVFEDSLGKMHRAYLKSGKKNEIIVSAGALGSPQLLILSGIGPKEQLDALKIKVVVEQPMVGQYMADNPLNGFFIPALVPVERSLVQTVGITEFGSYIEESGGINFLLADTPTYLGYDYQMGGFIFEKTDGPLSMGNLTVVNRNPGDNPNVTFNYFKEPEDLEKCVKGLEVMLAAIESDAFSNYRYPNMTAQDILDLNIQYPYNLNENSKTFSTLEQYCKDTKSTIWHYHGGCRIGKVLDDEYKVLGVDGLRVMDGSTFVNSPGTNPQASLMMLGRYMGVTMLAQRCATDKPYADM</sequence>
<gene>
    <name evidence="10" type="ORF">OSB04_030250</name>
</gene>
<dbReference type="Gene3D" id="3.50.50.60">
    <property type="entry name" value="FAD/NAD(P)-binding domain"/>
    <property type="match status" value="1"/>
</dbReference>
<dbReference type="PANTHER" id="PTHR45968">
    <property type="entry name" value="OSJNBA0019K04.7 PROTEIN"/>
    <property type="match status" value="1"/>
</dbReference>
<evidence type="ECO:0000256" key="8">
    <source>
        <dbReference type="SAM" id="SignalP"/>
    </source>
</evidence>
<keyword evidence="4 8" id="KW-0732">Signal</keyword>
<evidence type="ECO:0000313" key="11">
    <source>
        <dbReference type="Proteomes" id="UP001172457"/>
    </source>
</evidence>
<dbReference type="InterPro" id="IPR007867">
    <property type="entry name" value="GMC_OxRtase_C"/>
</dbReference>
<evidence type="ECO:0000259" key="9">
    <source>
        <dbReference type="PROSITE" id="PS00624"/>
    </source>
</evidence>
<dbReference type="SUPFAM" id="SSF54373">
    <property type="entry name" value="FAD-linked reductases, C-terminal domain"/>
    <property type="match status" value="1"/>
</dbReference>
<evidence type="ECO:0000256" key="3">
    <source>
        <dbReference type="ARBA" id="ARBA00022630"/>
    </source>
</evidence>
<feature type="binding site" evidence="6">
    <location>
        <begin position="477"/>
        <end position="478"/>
    </location>
    <ligand>
        <name>FAD</name>
        <dbReference type="ChEBI" id="CHEBI:57692"/>
    </ligand>
</feature>
<dbReference type="InterPro" id="IPR012132">
    <property type="entry name" value="GMC_OxRdtase"/>
</dbReference>
<dbReference type="GO" id="GO:0050660">
    <property type="term" value="F:flavin adenine dinucleotide binding"/>
    <property type="evidence" value="ECO:0007669"/>
    <property type="project" value="InterPro"/>
</dbReference>